<evidence type="ECO:0008006" key="4">
    <source>
        <dbReference type="Google" id="ProtNLM"/>
    </source>
</evidence>
<name>A0ABQ4JCB6_9ACTN</name>
<protein>
    <recommendedName>
        <fullName evidence="4">FXSXX-COOH protein</fullName>
    </recommendedName>
</protein>
<dbReference type="EMBL" id="BOPC01000037">
    <property type="protein sequence ID" value="GIJ27799.1"/>
    <property type="molecule type" value="Genomic_DNA"/>
</dbReference>
<sequence>MEPMELEPLTPALQRRALSVTDKRQRSRLSLSARRPLSGLTNGCHASADFLLTLNDDPQSGKEPIKGEESRRPG</sequence>
<keyword evidence="3" id="KW-1185">Reference proteome</keyword>
<accession>A0ABQ4JCB6</accession>
<organism evidence="2 3">
    <name type="scientific">Micromonospora qiuiae</name>
    <dbReference type="NCBI Taxonomy" id="502268"/>
    <lineage>
        <taxon>Bacteria</taxon>
        <taxon>Bacillati</taxon>
        <taxon>Actinomycetota</taxon>
        <taxon>Actinomycetes</taxon>
        <taxon>Micromonosporales</taxon>
        <taxon>Micromonosporaceae</taxon>
        <taxon>Micromonospora</taxon>
    </lineage>
</organism>
<evidence type="ECO:0000313" key="3">
    <source>
        <dbReference type="Proteomes" id="UP000653076"/>
    </source>
</evidence>
<feature type="compositionally biased region" description="Basic and acidic residues" evidence="1">
    <location>
        <begin position="59"/>
        <end position="74"/>
    </location>
</feature>
<evidence type="ECO:0000313" key="2">
    <source>
        <dbReference type="EMBL" id="GIJ27799.1"/>
    </source>
</evidence>
<gene>
    <name evidence="2" type="ORF">Vqi01_29610</name>
</gene>
<evidence type="ECO:0000256" key="1">
    <source>
        <dbReference type="SAM" id="MobiDB-lite"/>
    </source>
</evidence>
<reference evidence="2 3" key="1">
    <citation type="submission" date="2021-01" db="EMBL/GenBank/DDBJ databases">
        <title>Whole genome shotgun sequence of Verrucosispora qiuiae NBRC 106684.</title>
        <authorList>
            <person name="Komaki H."/>
            <person name="Tamura T."/>
        </authorList>
    </citation>
    <scope>NUCLEOTIDE SEQUENCE [LARGE SCALE GENOMIC DNA]</scope>
    <source>
        <strain evidence="2 3">NBRC 106684</strain>
    </source>
</reference>
<proteinExistence type="predicted"/>
<comment type="caution">
    <text evidence="2">The sequence shown here is derived from an EMBL/GenBank/DDBJ whole genome shotgun (WGS) entry which is preliminary data.</text>
</comment>
<feature type="compositionally biased region" description="Low complexity" evidence="1">
    <location>
        <begin position="28"/>
        <end position="40"/>
    </location>
</feature>
<dbReference type="Proteomes" id="UP000653076">
    <property type="component" value="Unassembled WGS sequence"/>
</dbReference>
<feature type="region of interest" description="Disordered" evidence="1">
    <location>
        <begin position="1"/>
        <end position="74"/>
    </location>
</feature>